<protein>
    <submittedName>
        <fullName evidence="2">Uncharacterized protein</fullName>
    </submittedName>
</protein>
<evidence type="ECO:0000256" key="1">
    <source>
        <dbReference type="SAM" id="MobiDB-lite"/>
    </source>
</evidence>
<feature type="compositionally biased region" description="Basic and acidic residues" evidence="1">
    <location>
        <begin position="38"/>
        <end position="48"/>
    </location>
</feature>
<gene>
    <name evidence="2" type="ORF">GCM10010358_14060</name>
</gene>
<dbReference type="Proteomes" id="UP000619244">
    <property type="component" value="Unassembled WGS sequence"/>
</dbReference>
<organism evidence="2 3">
    <name type="scientific">Streptomyces minutiscleroticus</name>
    <dbReference type="NCBI Taxonomy" id="68238"/>
    <lineage>
        <taxon>Bacteria</taxon>
        <taxon>Bacillati</taxon>
        <taxon>Actinomycetota</taxon>
        <taxon>Actinomycetes</taxon>
        <taxon>Kitasatosporales</taxon>
        <taxon>Streptomycetaceae</taxon>
        <taxon>Streptomyces</taxon>
    </lineage>
</organism>
<evidence type="ECO:0000313" key="3">
    <source>
        <dbReference type="Proteomes" id="UP000619244"/>
    </source>
</evidence>
<feature type="region of interest" description="Disordered" evidence="1">
    <location>
        <begin position="1"/>
        <end position="106"/>
    </location>
</feature>
<comment type="caution">
    <text evidence="2">The sequence shown here is derived from an EMBL/GenBank/DDBJ whole genome shotgun (WGS) entry which is preliminary data.</text>
</comment>
<keyword evidence="3" id="KW-1185">Reference proteome</keyword>
<name>A0A918NBP3_9ACTN</name>
<dbReference type="AlphaFoldDB" id="A0A918NBP3"/>
<feature type="compositionally biased region" description="Polar residues" evidence="1">
    <location>
        <begin position="1"/>
        <end position="12"/>
    </location>
</feature>
<sequence length="106" mass="10361">MAQVVGATSRNRSCPLPADDGTHFGSGPGGRLSQSRVADGREGGDRHACAGGRGGTAAGRPRAPAAFGGVAGRRGPAVFREAAGRRGPTAVPPHRGTEPAGSGGPP</sequence>
<reference evidence="2" key="2">
    <citation type="submission" date="2020-09" db="EMBL/GenBank/DDBJ databases">
        <authorList>
            <person name="Sun Q."/>
            <person name="Ohkuma M."/>
        </authorList>
    </citation>
    <scope>NUCLEOTIDE SEQUENCE</scope>
    <source>
        <strain evidence="2">JCM 4790</strain>
    </source>
</reference>
<reference evidence="2" key="1">
    <citation type="journal article" date="2014" name="Int. J. Syst. Evol. Microbiol.">
        <title>Complete genome sequence of Corynebacterium casei LMG S-19264T (=DSM 44701T), isolated from a smear-ripened cheese.</title>
        <authorList>
            <consortium name="US DOE Joint Genome Institute (JGI-PGF)"/>
            <person name="Walter F."/>
            <person name="Albersmeier A."/>
            <person name="Kalinowski J."/>
            <person name="Ruckert C."/>
        </authorList>
    </citation>
    <scope>NUCLEOTIDE SEQUENCE</scope>
    <source>
        <strain evidence="2">JCM 4790</strain>
    </source>
</reference>
<proteinExistence type="predicted"/>
<evidence type="ECO:0000313" key="2">
    <source>
        <dbReference type="EMBL" id="GGX60687.1"/>
    </source>
</evidence>
<dbReference type="EMBL" id="BMVU01000003">
    <property type="protein sequence ID" value="GGX60687.1"/>
    <property type="molecule type" value="Genomic_DNA"/>
</dbReference>
<accession>A0A918NBP3</accession>
<feature type="compositionally biased region" description="Low complexity" evidence="1">
    <location>
        <begin position="58"/>
        <end position="77"/>
    </location>
</feature>